<evidence type="ECO:0000259" key="4">
    <source>
        <dbReference type="Pfam" id="PF03486"/>
    </source>
</evidence>
<dbReference type="InterPro" id="IPR057661">
    <property type="entry name" value="RsdA/BaiN/AoA(So)_Rossmann"/>
</dbReference>
<keyword evidence="3" id="KW-0274">FAD</keyword>
<reference evidence="6 7" key="1">
    <citation type="submission" date="2018-05" db="EMBL/GenBank/DDBJ databases">
        <title>Genomic Encyclopedia of Type Strains, Phase IV (KMG-IV): sequencing the most valuable type-strain genomes for metagenomic binning, comparative biology and taxonomic classification.</title>
        <authorList>
            <person name="Goeker M."/>
        </authorList>
    </citation>
    <scope>NUCLEOTIDE SEQUENCE [LARGE SCALE GENOMIC DNA]</scope>
    <source>
        <strain evidence="6 7">DSM 29661</strain>
    </source>
</reference>
<dbReference type="SUPFAM" id="SSF51905">
    <property type="entry name" value="FAD/NAD(P)-binding domain"/>
    <property type="match status" value="1"/>
</dbReference>
<dbReference type="PANTHER" id="PTHR42887">
    <property type="entry name" value="OS12G0638800 PROTEIN"/>
    <property type="match status" value="1"/>
</dbReference>
<dbReference type="InterPro" id="IPR023166">
    <property type="entry name" value="BaiN-like_dom_sf"/>
</dbReference>
<dbReference type="OrthoDB" id="9773233at2"/>
<dbReference type="Pfam" id="PF22780">
    <property type="entry name" value="HI0933_like_1st"/>
    <property type="match status" value="1"/>
</dbReference>
<dbReference type="PANTHER" id="PTHR42887:SF2">
    <property type="entry name" value="OS12G0638800 PROTEIN"/>
    <property type="match status" value="1"/>
</dbReference>
<dbReference type="PRINTS" id="PR00411">
    <property type="entry name" value="PNDRDTASEI"/>
</dbReference>
<feature type="domain" description="RsdA/BaiN/AoA(So)-like Rossmann fold-like" evidence="4">
    <location>
        <begin position="7"/>
        <end position="391"/>
    </location>
</feature>
<keyword evidence="2" id="KW-0285">Flavoprotein</keyword>
<comment type="caution">
    <text evidence="6">The sequence shown here is derived from an EMBL/GenBank/DDBJ whole genome shotgun (WGS) entry which is preliminary data.</text>
</comment>
<dbReference type="InterPro" id="IPR055178">
    <property type="entry name" value="RsdA/BaiN/AoA(So)-like_dom"/>
</dbReference>
<proteinExistence type="predicted"/>
<evidence type="ECO:0000256" key="1">
    <source>
        <dbReference type="ARBA" id="ARBA00001974"/>
    </source>
</evidence>
<accession>A0A318L4E5</accession>
<dbReference type="NCBIfam" id="TIGR00275">
    <property type="entry name" value="aminoacetone oxidase family FAD-binding enzyme"/>
    <property type="match status" value="1"/>
</dbReference>
<evidence type="ECO:0000256" key="2">
    <source>
        <dbReference type="ARBA" id="ARBA00022630"/>
    </source>
</evidence>
<dbReference type="Gene3D" id="1.10.8.260">
    <property type="entry name" value="HI0933 insert domain-like"/>
    <property type="match status" value="1"/>
</dbReference>
<evidence type="ECO:0000313" key="7">
    <source>
        <dbReference type="Proteomes" id="UP000247555"/>
    </source>
</evidence>
<evidence type="ECO:0000259" key="5">
    <source>
        <dbReference type="Pfam" id="PF22780"/>
    </source>
</evidence>
<sequence>MAKQSYDVIVVGAGAAGLMCASVAGQRGRRVLVLDHSDKLAEKIRISGGGRCNFTNLNIHPERYLSANPHFVRSALAQYSQWDFIKLVERHGIAYHEKTLGQLFCDDSAQQIIDLLDTECADGGVTRRLGCAIHSVARSDDGRFVLATAHGEFDAESLVVATGGLSIPAIGATPWGYRLAEQFGLAVTPLKPGLVPLTFDAAEQHAFGPLAGLSLDIAASLGKASFREQGLFTHKGVSGPAILQISSYWQAGQTIELDLLPSADAHHLLSQAAHSEQKLSNVLAQAWPKRFAVQWLAAQGVADAPMRQLSPKTLSALAAQIHAWPIRPGGTQGYKKAEVTVGGVDTRELSSKTLMANKVPGLFFVGEVVDVTGWLGGYNFQWAWSSGYVVGGRC</sequence>
<dbReference type="InterPro" id="IPR004792">
    <property type="entry name" value="BaiN-like"/>
</dbReference>
<dbReference type="RefSeq" id="WP_110390034.1">
    <property type="nucleotide sequence ID" value="NZ_QJKI01000004.1"/>
</dbReference>
<dbReference type="SUPFAM" id="SSF160996">
    <property type="entry name" value="HI0933 insert domain-like"/>
    <property type="match status" value="1"/>
</dbReference>
<name>A0A318L4E5_9NEIS</name>
<dbReference type="InterPro" id="IPR036188">
    <property type="entry name" value="FAD/NAD-bd_sf"/>
</dbReference>
<dbReference type="Gene3D" id="2.40.30.10">
    <property type="entry name" value="Translation factors"/>
    <property type="match status" value="1"/>
</dbReference>
<organism evidence="6 7">
    <name type="scientific">Rivihabitans pingtungensis</name>
    <dbReference type="NCBI Taxonomy" id="1054498"/>
    <lineage>
        <taxon>Bacteria</taxon>
        <taxon>Pseudomonadati</taxon>
        <taxon>Pseudomonadota</taxon>
        <taxon>Betaproteobacteria</taxon>
        <taxon>Neisseriales</taxon>
        <taxon>Aquaspirillaceae</taxon>
        <taxon>Rivihabitans</taxon>
    </lineage>
</organism>
<dbReference type="Gene3D" id="3.50.50.60">
    <property type="entry name" value="FAD/NAD(P)-binding domain"/>
    <property type="match status" value="1"/>
</dbReference>
<evidence type="ECO:0000313" key="6">
    <source>
        <dbReference type="EMBL" id="PXX80343.1"/>
    </source>
</evidence>
<gene>
    <name evidence="6" type="ORF">DFR34_104118</name>
</gene>
<evidence type="ECO:0000256" key="3">
    <source>
        <dbReference type="ARBA" id="ARBA00022827"/>
    </source>
</evidence>
<dbReference type="Proteomes" id="UP000247555">
    <property type="component" value="Unassembled WGS sequence"/>
</dbReference>
<feature type="domain" description="RsdA/BaiN/AoA(So)-like insert" evidence="5">
    <location>
        <begin position="191"/>
        <end position="339"/>
    </location>
</feature>
<protein>
    <recommendedName>
        <fullName evidence="8">NAD(P)/FAD-dependent oxidoreductase</fullName>
    </recommendedName>
</protein>
<dbReference type="AlphaFoldDB" id="A0A318L4E5"/>
<keyword evidence="7" id="KW-1185">Reference proteome</keyword>
<comment type="cofactor">
    <cofactor evidence="1">
        <name>FAD</name>
        <dbReference type="ChEBI" id="CHEBI:57692"/>
    </cofactor>
</comment>
<dbReference type="PRINTS" id="PR00368">
    <property type="entry name" value="FADPNR"/>
</dbReference>
<evidence type="ECO:0008006" key="8">
    <source>
        <dbReference type="Google" id="ProtNLM"/>
    </source>
</evidence>
<dbReference type="EMBL" id="QJKI01000004">
    <property type="protein sequence ID" value="PXX80343.1"/>
    <property type="molecule type" value="Genomic_DNA"/>
</dbReference>
<dbReference type="Pfam" id="PF03486">
    <property type="entry name" value="HI0933_like"/>
    <property type="match status" value="1"/>
</dbReference>